<evidence type="ECO:0000313" key="1">
    <source>
        <dbReference type="EMBL" id="CAA6812893.1"/>
    </source>
</evidence>
<proteinExistence type="predicted"/>
<sequence length="73" mass="8423">TGYLYLIALRQVKILFNFRFKINKTKSYEIFNGRMAQTNYGNQFNFMNETPDSVFLAEGSEIFVMKGASVLVP</sequence>
<dbReference type="EMBL" id="CACVAQ010000193">
    <property type="protein sequence ID" value="CAA6812893.1"/>
    <property type="molecule type" value="Genomic_DNA"/>
</dbReference>
<accession>A0A6S6T2J6</accession>
<reference evidence="1" key="1">
    <citation type="submission" date="2020-01" db="EMBL/GenBank/DDBJ databases">
        <authorList>
            <person name="Meier V. D."/>
            <person name="Meier V D."/>
        </authorList>
    </citation>
    <scope>NUCLEOTIDE SEQUENCE</scope>
    <source>
        <strain evidence="1">HLG_WM_MAG_10</strain>
    </source>
</reference>
<protein>
    <submittedName>
        <fullName evidence="1">Uncharacterized protein</fullName>
    </submittedName>
</protein>
<name>A0A6S6T2J6_9BACT</name>
<feature type="non-terminal residue" evidence="1">
    <location>
        <position position="1"/>
    </location>
</feature>
<organism evidence="1">
    <name type="scientific">uncultured Aureispira sp</name>
    <dbReference type="NCBI Taxonomy" id="1331704"/>
    <lineage>
        <taxon>Bacteria</taxon>
        <taxon>Pseudomonadati</taxon>
        <taxon>Bacteroidota</taxon>
        <taxon>Saprospiria</taxon>
        <taxon>Saprospirales</taxon>
        <taxon>Saprospiraceae</taxon>
        <taxon>Aureispira</taxon>
        <taxon>environmental samples</taxon>
    </lineage>
</organism>
<dbReference type="AlphaFoldDB" id="A0A6S6T2J6"/>
<gene>
    <name evidence="1" type="ORF">HELGO_WM39443</name>
</gene>